<comment type="caution">
    <text evidence="2">The sequence shown here is derived from an EMBL/GenBank/DDBJ whole genome shotgun (WGS) entry which is preliminary data.</text>
</comment>
<protein>
    <submittedName>
        <fullName evidence="2">Nuclear transport factor 2 family protein</fullName>
    </submittedName>
</protein>
<keyword evidence="3" id="KW-1185">Reference proteome</keyword>
<reference evidence="3" key="1">
    <citation type="journal article" date="2019" name="Int. J. Syst. Evol. Microbiol.">
        <title>The Global Catalogue of Microorganisms (GCM) 10K type strain sequencing project: providing services to taxonomists for standard genome sequencing and annotation.</title>
        <authorList>
            <consortium name="The Broad Institute Genomics Platform"/>
            <consortium name="The Broad Institute Genome Sequencing Center for Infectious Disease"/>
            <person name="Wu L."/>
            <person name="Ma J."/>
        </authorList>
    </citation>
    <scope>NUCLEOTIDE SEQUENCE [LARGE SCALE GENOMIC DNA]</scope>
    <source>
        <strain evidence="3">DFY28</strain>
    </source>
</reference>
<dbReference type="SUPFAM" id="SSF54427">
    <property type="entry name" value="NTF2-like"/>
    <property type="match status" value="1"/>
</dbReference>
<dbReference type="Proteomes" id="UP001597237">
    <property type="component" value="Unassembled WGS sequence"/>
</dbReference>
<dbReference type="InterPro" id="IPR037401">
    <property type="entry name" value="SnoaL-like"/>
</dbReference>
<gene>
    <name evidence="2" type="ORF">ACFSC0_17210</name>
</gene>
<accession>A0ABW4N4U1</accession>
<dbReference type="InterPro" id="IPR032710">
    <property type="entry name" value="NTF2-like_dom_sf"/>
</dbReference>
<dbReference type="Gene3D" id="3.10.450.50">
    <property type="match status" value="1"/>
</dbReference>
<dbReference type="Pfam" id="PF12680">
    <property type="entry name" value="SnoaL_2"/>
    <property type="match status" value="1"/>
</dbReference>
<dbReference type="EMBL" id="JBHUEY010000006">
    <property type="protein sequence ID" value="MFD1785142.1"/>
    <property type="molecule type" value="Genomic_DNA"/>
</dbReference>
<organism evidence="2 3">
    <name type="scientific">Phenylobacterium terrae</name>
    <dbReference type="NCBI Taxonomy" id="2665495"/>
    <lineage>
        <taxon>Bacteria</taxon>
        <taxon>Pseudomonadati</taxon>
        <taxon>Pseudomonadota</taxon>
        <taxon>Alphaproteobacteria</taxon>
        <taxon>Caulobacterales</taxon>
        <taxon>Caulobacteraceae</taxon>
        <taxon>Phenylobacterium</taxon>
    </lineage>
</organism>
<dbReference type="RefSeq" id="WP_377282095.1">
    <property type="nucleotide sequence ID" value="NZ_JBHRSI010000005.1"/>
</dbReference>
<sequence length="121" mass="13407">MTDPALVANRYIELWNETDPQRRRALLEQSWSPKASYVDPMAAVDGHEGLEALVAGVQQRFPGFRFRLVGAPDGYADKVRFTWELGPDGAEAPIQGSDVVLLEDGRVRKVIGFLDRVPAQA</sequence>
<name>A0ABW4N4U1_9CAUL</name>
<evidence type="ECO:0000313" key="3">
    <source>
        <dbReference type="Proteomes" id="UP001597237"/>
    </source>
</evidence>
<feature type="domain" description="SnoaL-like" evidence="1">
    <location>
        <begin position="9"/>
        <end position="108"/>
    </location>
</feature>
<evidence type="ECO:0000259" key="1">
    <source>
        <dbReference type="Pfam" id="PF12680"/>
    </source>
</evidence>
<evidence type="ECO:0000313" key="2">
    <source>
        <dbReference type="EMBL" id="MFD1785142.1"/>
    </source>
</evidence>
<proteinExistence type="predicted"/>